<dbReference type="KEGG" id="psel:GM415_03335"/>
<dbReference type="Proteomes" id="UP000428328">
    <property type="component" value="Chromosome"/>
</dbReference>
<feature type="domain" description="PilZ" evidence="1">
    <location>
        <begin position="45"/>
        <end position="149"/>
    </location>
</feature>
<evidence type="ECO:0000313" key="2">
    <source>
        <dbReference type="EMBL" id="QGY39196.1"/>
    </source>
</evidence>
<protein>
    <recommendedName>
        <fullName evidence="1">PilZ domain-containing protein</fullName>
    </recommendedName>
</protein>
<sequence length="151" mass="17039">MSLDKQCRKYLQVVIRENLRLSGVRPDAVEAFRRCLDAGNADEEERRGSVRRSVTLRAVIYVQKRGNEIFCLPAVIRNISASGVMLEVEDKGHLFARAIDEIEMFTVSFCLSGDAEPMTIECQPRHIEVSEIVGIGAEFSSLDGRSQRYLM</sequence>
<keyword evidence="3" id="KW-1185">Reference proteome</keyword>
<accession>A0A6I6J8N8</accession>
<organism evidence="2 3">
    <name type="scientific">Pseudodesulfovibrio cashew</name>
    <dbReference type="NCBI Taxonomy" id="2678688"/>
    <lineage>
        <taxon>Bacteria</taxon>
        <taxon>Pseudomonadati</taxon>
        <taxon>Thermodesulfobacteriota</taxon>
        <taxon>Desulfovibrionia</taxon>
        <taxon>Desulfovibrionales</taxon>
        <taxon>Desulfovibrionaceae</taxon>
    </lineage>
</organism>
<dbReference type="GO" id="GO:0035438">
    <property type="term" value="F:cyclic-di-GMP binding"/>
    <property type="evidence" value="ECO:0007669"/>
    <property type="project" value="InterPro"/>
</dbReference>
<dbReference type="EMBL" id="CP046400">
    <property type="protein sequence ID" value="QGY39196.1"/>
    <property type="molecule type" value="Genomic_DNA"/>
</dbReference>
<evidence type="ECO:0000313" key="3">
    <source>
        <dbReference type="Proteomes" id="UP000428328"/>
    </source>
</evidence>
<name>A0A6I6J8N8_9BACT</name>
<dbReference type="InterPro" id="IPR009875">
    <property type="entry name" value="PilZ_domain"/>
</dbReference>
<evidence type="ECO:0000259" key="1">
    <source>
        <dbReference type="Pfam" id="PF07238"/>
    </source>
</evidence>
<dbReference type="RefSeq" id="WP_158946421.1">
    <property type="nucleotide sequence ID" value="NZ_CP046400.1"/>
</dbReference>
<dbReference type="Gene3D" id="2.40.10.220">
    <property type="entry name" value="predicted glycosyltransferase like domains"/>
    <property type="match status" value="1"/>
</dbReference>
<dbReference type="AlphaFoldDB" id="A0A6I6J8N8"/>
<proteinExistence type="predicted"/>
<reference evidence="2 3" key="1">
    <citation type="submission" date="2019-11" db="EMBL/GenBank/DDBJ databases">
        <authorList>
            <person name="Zheng R.K."/>
            <person name="Sun C.M."/>
        </authorList>
    </citation>
    <scope>NUCLEOTIDE SEQUENCE [LARGE SCALE GENOMIC DNA]</scope>
    <source>
        <strain evidence="2 3">SRB007</strain>
    </source>
</reference>
<gene>
    <name evidence="2" type="ORF">GM415_03335</name>
</gene>
<dbReference type="Pfam" id="PF07238">
    <property type="entry name" value="PilZ"/>
    <property type="match status" value="1"/>
</dbReference>
<dbReference type="SUPFAM" id="SSF141371">
    <property type="entry name" value="PilZ domain-like"/>
    <property type="match status" value="1"/>
</dbReference>